<feature type="transmembrane region" description="Helical" evidence="5">
    <location>
        <begin position="58"/>
        <end position="86"/>
    </location>
</feature>
<dbReference type="Pfam" id="PF00528">
    <property type="entry name" value="BPD_transp_1"/>
    <property type="match status" value="1"/>
</dbReference>
<accession>A0A448V000</accession>
<dbReference type="GO" id="GO:0055085">
    <property type="term" value="P:transmembrane transport"/>
    <property type="evidence" value="ECO:0007669"/>
    <property type="project" value="InterPro"/>
</dbReference>
<dbReference type="PANTHER" id="PTHR43470:SF3">
    <property type="entry name" value="PHOSPHATE TRANSPORT SYSTEM PERMEASE PROTEIN PSTA-RELATED"/>
    <property type="match status" value="1"/>
</dbReference>
<gene>
    <name evidence="7" type="primary">pstA_1</name>
    <name evidence="7" type="ORF">NCTC13079_00290</name>
</gene>
<dbReference type="PROSITE" id="PS50928">
    <property type="entry name" value="ABC_TM1"/>
    <property type="match status" value="1"/>
</dbReference>
<evidence type="ECO:0000259" key="6">
    <source>
        <dbReference type="PROSITE" id="PS50928"/>
    </source>
</evidence>
<feature type="transmembrane region" description="Helical" evidence="5">
    <location>
        <begin position="248"/>
        <end position="269"/>
    </location>
</feature>
<dbReference type="CDD" id="cd06261">
    <property type="entry name" value="TM_PBP2"/>
    <property type="match status" value="1"/>
</dbReference>
<dbReference type="InterPro" id="IPR035906">
    <property type="entry name" value="MetI-like_sf"/>
</dbReference>
<dbReference type="OrthoDB" id="9785113at2"/>
<feature type="transmembrane region" description="Helical" evidence="5">
    <location>
        <begin position="107"/>
        <end position="129"/>
    </location>
</feature>
<protein>
    <submittedName>
        <fullName evidence="7">Phosphate transport system permease protein pstA</fullName>
    </submittedName>
</protein>
<feature type="transmembrane region" description="Helical" evidence="5">
    <location>
        <begin position="12"/>
        <end position="38"/>
    </location>
</feature>
<evidence type="ECO:0000256" key="1">
    <source>
        <dbReference type="ARBA" id="ARBA00004141"/>
    </source>
</evidence>
<comment type="subcellular location">
    <subcellularLocation>
        <location evidence="5">Cell membrane</location>
        <topology evidence="5">Multi-pass membrane protein</topology>
    </subcellularLocation>
    <subcellularLocation>
        <location evidence="1">Membrane</location>
        <topology evidence="1">Multi-pass membrane protein</topology>
    </subcellularLocation>
</comment>
<dbReference type="PANTHER" id="PTHR43470">
    <property type="entry name" value="PHOSPHATE TRANSPORT SYSTEM PERMEASE PROTEIN PSTA-RELATED"/>
    <property type="match status" value="1"/>
</dbReference>
<evidence type="ECO:0000256" key="2">
    <source>
        <dbReference type="ARBA" id="ARBA00022692"/>
    </source>
</evidence>
<evidence type="ECO:0000313" key="8">
    <source>
        <dbReference type="Proteomes" id="UP000269544"/>
    </source>
</evidence>
<evidence type="ECO:0000256" key="4">
    <source>
        <dbReference type="ARBA" id="ARBA00023136"/>
    </source>
</evidence>
<comment type="similarity">
    <text evidence="5">Belongs to the binding-protein-dependent transport system permease family.</text>
</comment>
<evidence type="ECO:0000313" key="7">
    <source>
        <dbReference type="EMBL" id="VEJ34725.1"/>
    </source>
</evidence>
<proteinExistence type="inferred from homology"/>
<keyword evidence="3 5" id="KW-1133">Transmembrane helix</keyword>
<dbReference type="SUPFAM" id="SSF161098">
    <property type="entry name" value="MetI-like"/>
    <property type="match status" value="1"/>
</dbReference>
<name>A0A448V000_9FIRM</name>
<dbReference type="RefSeq" id="WP_126464756.1">
    <property type="nucleotide sequence ID" value="NZ_LR134523.1"/>
</dbReference>
<feature type="domain" description="ABC transmembrane type-1" evidence="6">
    <location>
        <begin position="62"/>
        <end position="269"/>
    </location>
</feature>
<evidence type="ECO:0000256" key="5">
    <source>
        <dbReference type="RuleBase" id="RU363032"/>
    </source>
</evidence>
<reference evidence="7 8" key="1">
    <citation type="submission" date="2018-12" db="EMBL/GenBank/DDBJ databases">
        <authorList>
            <consortium name="Pathogen Informatics"/>
        </authorList>
    </citation>
    <scope>NUCLEOTIDE SEQUENCE [LARGE SCALE GENOMIC DNA]</scope>
    <source>
        <strain evidence="7 8">NCTC13079</strain>
    </source>
</reference>
<evidence type="ECO:0000256" key="3">
    <source>
        <dbReference type="ARBA" id="ARBA00022989"/>
    </source>
</evidence>
<organism evidence="7 8">
    <name type="scientific">Aedoeadaptatus ivorii</name>
    <dbReference type="NCBI Taxonomy" id="54006"/>
    <lineage>
        <taxon>Bacteria</taxon>
        <taxon>Bacillati</taxon>
        <taxon>Bacillota</taxon>
        <taxon>Tissierellia</taxon>
        <taxon>Tissierellales</taxon>
        <taxon>Peptoniphilaceae</taxon>
        <taxon>Aedoeadaptatus</taxon>
    </lineage>
</organism>
<dbReference type="Proteomes" id="UP000269544">
    <property type="component" value="Chromosome"/>
</dbReference>
<dbReference type="EMBL" id="LR134523">
    <property type="protein sequence ID" value="VEJ34725.1"/>
    <property type="molecule type" value="Genomic_DNA"/>
</dbReference>
<keyword evidence="4 5" id="KW-0472">Membrane</keyword>
<dbReference type="GO" id="GO:0005886">
    <property type="term" value="C:plasma membrane"/>
    <property type="evidence" value="ECO:0007669"/>
    <property type="project" value="UniProtKB-SubCell"/>
</dbReference>
<sequence>MKCKDAITKALIFFAFFLTCAAVLFVVGFIAAKGIAVVDWEFLTAGPAGIPQGTEGGVFPAIMGSLFSMLLALSISAIFAVLTAIYTAFFSQKSWLKGTIRFITKNIAGLPSILFGLFGYGVFIVFFGIQRSLLSVSLTLATMAFPYIEIHTEKIFEEIDPRIAADSEGLGIAKEYTVFRLLLPMALPDILSAVLVAGAYVMGATAPVILTGAVLVAKTPKHLTDPIMTLPFHLHMLLTQGISTENAYGTAFVLILLLVLVNYLSYLLVGKWGKHRAGN</sequence>
<dbReference type="AlphaFoldDB" id="A0A448V000"/>
<dbReference type="KEGG" id="piv:NCTC13079_00290"/>
<keyword evidence="5" id="KW-0813">Transport</keyword>
<keyword evidence="8" id="KW-1185">Reference proteome</keyword>
<feature type="transmembrane region" description="Helical" evidence="5">
    <location>
        <begin position="190"/>
        <end position="216"/>
    </location>
</feature>
<keyword evidence="2 5" id="KW-0812">Transmembrane</keyword>
<dbReference type="InterPro" id="IPR000515">
    <property type="entry name" value="MetI-like"/>
</dbReference>
<dbReference type="Gene3D" id="1.10.3720.10">
    <property type="entry name" value="MetI-like"/>
    <property type="match status" value="1"/>
</dbReference>